<evidence type="ECO:0000313" key="13">
    <source>
        <dbReference type="Proteomes" id="UP000661649"/>
    </source>
</evidence>
<dbReference type="Proteomes" id="UP000661649">
    <property type="component" value="Unassembled WGS sequence"/>
</dbReference>
<evidence type="ECO:0000259" key="10">
    <source>
        <dbReference type="Pfam" id="PF01761"/>
    </source>
</evidence>
<keyword evidence="13" id="KW-1185">Reference proteome</keyword>
<dbReference type="CDD" id="cd08195">
    <property type="entry name" value="DHQS"/>
    <property type="match status" value="1"/>
</dbReference>
<keyword evidence="5 8" id="KW-0520">NAD</keyword>
<accession>A0ABR7PAL2</accession>
<comment type="subcellular location">
    <subcellularLocation>
        <location evidence="8">Cytoplasm</location>
    </subcellularLocation>
</comment>
<evidence type="ECO:0000256" key="2">
    <source>
        <dbReference type="ARBA" id="ARBA00022723"/>
    </source>
</evidence>
<comment type="similarity">
    <text evidence="8">Belongs to the sugar phosphate cyclases superfamily. Dehydroquinate synthase family.</text>
</comment>
<name>A0ABR7PAL2_9FIRM</name>
<dbReference type="PANTHER" id="PTHR43622:SF1">
    <property type="entry name" value="3-DEHYDROQUINATE SYNTHASE"/>
    <property type="match status" value="1"/>
</dbReference>
<dbReference type="Gene3D" id="1.20.1090.10">
    <property type="entry name" value="Dehydroquinate synthase-like - alpha domain"/>
    <property type="match status" value="1"/>
</dbReference>
<feature type="binding site" evidence="8">
    <location>
        <position position="146"/>
    </location>
    <ligand>
        <name>NAD(+)</name>
        <dbReference type="ChEBI" id="CHEBI:57540"/>
    </ligand>
</feature>
<evidence type="ECO:0000256" key="6">
    <source>
        <dbReference type="ARBA" id="ARBA00023239"/>
    </source>
</evidence>
<comment type="function">
    <text evidence="8">Catalyzes the conversion of 3-deoxy-D-arabino-heptulosonate 7-phosphate (DAHP) to dehydroquinate (DHQ).</text>
</comment>
<dbReference type="NCBIfam" id="TIGR01357">
    <property type="entry name" value="aroB"/>
    <property type="match status" value="1"/>
</dbReference>
<comment type="cofactor">
    <cofactor evidence="8">
        <name>Co(2+)</name>
        <dbReference type="ChEBI" id="CHEBI:48828"/>
    </cofactor>
    <cofactor evidence="8">
        <name>Zn(2+)</name>
        <dbReference type="ChEBI" id="CHEBI:29105"/>
    </cofactor>
    <text evidence="8">Binds 1 divalent metal cation per subunit. Can use either Co(2+) or Zn(2+).</text>
</comment>
<feature type="binding site" evidence="8">
    <location>
        <position position="267"/>
    </location>
    <ligand>
        <name>Zn(2+)</name>
        <dbReference type="ChEBI" id="CHEBI:29105"/>
    </ligand>
</feature>
<feature type="binding site" evidence="8">
    <location>
        <begin position="109"/>
        <end position="113"/>
    </location>
    <ligand>
        <name>NAD(+)</name>
        <dbReference type="ChEBI" id="CHEBI:57540"/>
    </ligand>
</feature>
<feature type="domain" description="3-dehydroquinate synthase N-terminal" evidence="10">
    <location>
        <begin position="71"/>
        <end position="182"/>
    </location>
</feature>
<evidence type="ECO:0000259" key="11">
    <source>
        <dbReference type="Pfam" id="PF24621"/>
    </source>
</evidence>
<evidence type="ECO:0000256" key="8">
    <source>
        <dbReference type="HAMAP-Rule" id="MF_00110"/>
    </source>
</evidence>
<keyword evidence="3 8" id="KW-0547">Nucleotide-binding</keyword>
<keyword evidence="2 8" id="KW-0479">Metal-binding</keyword>
<dbReference type="RefSeq" id="WP_187558490.1">
    <property type="nucleotide sequence ID" value="NZ_JACRTP010000002.1"/>
</dbReference>
<sequence length="370" mass="41767">MTENILQVKRNDEFYYPIVFRKNFEDLSNQLKTLELQERKCCIVTDSNVAPIYLETVKKELEKVSDTIISIILPAGEENKTLAQIQNIYEHLIKAHFDRKDLLFALGGGVVGDMTGFAAATYLRGIDFIQIPTTLLAQVDSSIGGKTGVDFLQYKNMVGAFHQPRLVYMNVHTLDTLSDELFSCGMGEVLKHGLIRDLDYFEWLKENREKVLNLDEDALTEMIYKSCVIKKTVVENDPTEKGERAVLNMGHTVGHAVEKLKNFKLLHGQCVSIGTVCACYLSLKRGLITKEEYESALEALRAYRLPISVQGLNAAEILTATKSDKKMEQGKIKFVLLEKMGYAYIDKTVTDEEMKEAIEVVLEESGEEKS</sequence>
<dbReference type="InterPro" id="IPR016037">
    <property type="entry name" value="DHQ_synth_AroB"/>
</dbReference>
<keyword evidence="8" id="KW-0057">Aromatic amino acid biosynthesis</keyword>
<gene>
    <name evidence="8 12" type="primary">aroB</name>
    <name evidence="12" type="ORF">H8712_06835</name>
</gene>
<comment type="caution">
    <text evidence="8">Lacks conserved residue(s) required for the propagation of feature annotation.</text>
</comment>
<evidence type="ECO:0000256" key="5">
    <source>
        <dbReference type="ARBA" id="ARBA00023027"/>
    </source>
</evidence>
<dbReference type="PIRSF" id="PIRSF001455">
    <property type="entry name" value="DHQ_synth"/>
    <property type="match status" value="1"/>
</dbReference>
<feature type="binding site" evidence="8">
    <location>
        <begin position="173"/>
        <end position="176"/>
    </location>
    <ligand>
        <name>NAD(+)</name>
        <dbReference type="ChEBI" id="CHEBI:57540"/>
    </ligand>
</feature>
<keyword evidence="6 8" id="KW-0456">Lyase</keyword>
<dbReference type="InterPro" id="IPR030960">
    <property type="entry name" value="DHQS/DOIS_N"/>
</dbReference>
<comment type="caution">
    <text evidence="12">The sequence shown here is derived from an EMBL/GenBank/DDBJ whole genome shotgun (WGS) entry which is preliminary data.</text>
</comment>
<dbReference type="Gene3D" id="3.40.50.1970">
    <property type="match status" value="1"/>
</dbReference>
<dbReference type="GO" id="GO:0003856">
    <property type="term" value="F:3-dehydroquinate synthase activity"/>
    <property type="evidence" value="ECO:0007669"/>
    <property type="project" value="UniProtKB-EC"/>
</dbReference>
<evidence type="ECO:0000256" key="1">
    <source>
        <dbReference type="ARBA" id="ARBA00001911"/>
    </source>
</evidence>
<dbReference type="SUPFAM" id="SSF56796">
    <property type="entry name" value="Dehydroquinate synthase-like"/>
    <property type="match status" value="1"/>
</dbReference>
<comment type="cofactor">
    <cofactor evidence="1 8">
        <name>NAD(+)</name>
        <dbReference type="ChEBI" id="CHEBI:57540"/>
    </cofactor>
</comment>
<evidence type="ECO:0000313" key="12">
    <source>
        <dbReference type="EMBL" id="MBC8628333.1"/>
    </source>
</evidence>
<dbReference type="PANTHER" id="PTHR43622">
    <property type="entry name" value="3-DEHYDROQUINATE SYNTHASE"/>
    <property type="match status" value="1"/>
</dbReference>
<keyword evidence="4 8" id="KW-0862">Zinc</keyword>
<keyword evidence="8" id="KW-0028">Amino-acid biosynthesis</keyword>
<feature type="binding site" evidence="8">
    <location>
        <position position="251"/>
    </location>
    <ligand>
        <name>Zn(2+)</name>
        <dbReference type="ChEBI" id="CHEBI:29105"/>
    </ligand>
</feature>
<feature type="domain" description="3-dehydroquinate synthase C-terminal" evidence="11">
    <location>
        <begin position="185"/>
        <end position="327"/>
    </location>
</feature>
<comment type="pathway">
    <text evidence="8">Metabolic intermediate biosynthesis; chorismate biosynthesis; chorismate from D-erythrose 4-phosphate and phosphoenolpyruvate: step 2/7.</text>
</comment>
<comment type="catalytic activity">
    <reaction evidence="8">
        <text>7-phospho-2-dehydro-3-deoxy-D-arabino-heptonate = 3-dehydroquinate + phosphate</text>
        <dbReference type="Rhea" id="RHEA:21968"/>
        <dbReference type="ChEBI" id="CHEBI:32364"/>
        <dbReference type="ChEBI" id="CHEBI:43474"/>
        <dbReference type="ChEBI" id="CHEBI:58394"/>
        <dbReference type="EC" id="4.2.3.4"/>
    </reaction>
</comment>
<feature type="binding site" evidence="8">
    <location>
        <begin position="133"/>
        <end position="134"/>
    </location>
    <ligand>
        <name>NAD(+)</name>
        <dbReference type="ChEBI" id="CHEBI:57540"/>
    </ligand>
</feature>
<dbReference type="EMBL" id="JACRTP010000002">
    <property type="protein sequence ID" value="MBC8628333.1"/>
    <property type="molecule type" value="Genomic_DNA"/>
</dbReference>
<keyword evidence="7 8" id="KW-0170">Cobalt</keyword>
<dbReference type="HAMAP" id="MF_00110">
    <property type="entry name" value="DHQ_synthase"/>
    <property type="match status" value="1"/>
</dbReference>
<reference evidence="12 13" key="1">
    <citation type="submission" date="2020-08" db="EMBL/GenBank/DDBJ databases">
        <title>Genome public.</title>
        <authorList>
            <person name="Liu C."/>
            <person name="Sun Q."/>
        </authorList>
    </citation>
    <scope>NUCLEOTIDE SEQUENCE [LARGE SCALE GENOMIC DNA]</scope>
    <source>
        <strain evidence="12 13">3_YM_SP_D4_24.mj</strain>
    </source>
</reference>
<evidence type="ECO:0000256" key="7">
    <source>
        <dbReference type="ARBA" id="ARBA00023285"/>
    </source>
</evidence>
<evidence type="ECO:0000256" key="3">
    <source>
        <dbReference type="ARBA" id="ARBA00022741"/>
    </source>
</evidence>
<dbReference type="InterPro" id="IPR056179">
    <property type="entry name" value="DHQS_C"/>
</dbReference>
<feature type="binding site" evidence="8">
    <location>
        <position position="188"/>
    </location>
    <ligand>
        <name>Zn(2+)</name>
        <dbReference type="ChEBI" id="CHEBI:29105"/>
    </ligand>
</feature>
<evidence type="ECO:0000256" key="4">
    <source>
        <dbReference type="ARBA" id="ARBA00022833"/>
    </source>
</evidence>
<proteinExistence type="inferred from homology"/>
<organism evidence="12 13">
    <name type="scientific">Blautia stercoris</name>
    <dbReference type="NCBI Taxonomy" id="871664"/>
    <lineage>
        <taxon>Bacteria</taxon>
        <taxon>Bacillati</taxon>
        <taxon>Bacillota</taxon>
        <taxon>Clostridia</taxon>
        <taxon>Lachnospirales</taxon>
        <taxon>Lachnospiraceae</taxon>
        <taxon>Blautia</taxon>
    </lineage>
</organism>
<dbReference type="Pfam" id="PF24621">
    <property type="entry name" value="DHQS_C"/>
    <property type="match status" value="1"/>
</dbReference>
<keyword evidence="8" id="KW-0963">Cytoplasm</keyword>
<evidence type="ECO:0000256" key="9">
    <source>
        <dbReference type="NCBIfam" id="TIGR01357"/>
    </source>
</evidence>
<dbReference type="InterPro" id="IPR050071">
    <property type="entry name" value="Dehydroquinate_synthase"/>
</dbReference>
<dbReference type="EC" id="4.2.3.4" evidence="8 9"/>
<dbReference type="InterPro" id="IPR030963">
    <property type="entry name" value="DHQ_synth_fam"/>
</dbReference>
<feature type="binding site" evidence="8">
    <location>
        <position position="155"/>
    </location>
    <ligand>
        <name>NAD(+)</name>
        <dbReference type="ChEBI" id="CHEBI:57540"/>
    </ligand>
</feature>
<dbReference type="Pfam" id="PF01761">
    <property type="entry name" value="DHQ_synthase"/>
    <property type="match status" value="1"/>
</dbReference>
<protein>
    <recommendedName>
        <fullName evidence="8 9">3-dehydroquinate synthase</fullName>
        <shortName evidence="8">DHQS</shortName>
        <ecNumber evidence="8 9">4.2.3.4</ecNumber>
    </recommendedName>
</protein>